<sequence length="42" mass="4881">MSVFLNESPKRYPHLSLKDDCYIITLRLFQQKLSGHRAGGLF</sequence>
<gene>
    <name evidence="1" type="ordered locus">SPAB_02096</name>
</gene>
<dbReference type="AlphaFoldDB" id="A0A6C6Z2T5"/>
<evidence type="ECO:0000313" key="2">
    <source>
        <dbReference type="Proteomes" id="UP000008556"/>
    </source>
</evidence>
<dbReference type="EMBL" id="CP000886">
    <property type="protein sequence ID" value="ABX67481.1"/>
    <property type="molecule type" value="Genomic_DNA"/>
</dbReference>
<dbReference type="Proteomes" id="UP000008556">
    <property type="component" value="Chromosome"/>
</dbReference>
<organism evidence="1 2">
    <name type="scientific">Salmonella paratyphi B (strain ATCC BAA-1250 / SPB7)</name>
    <dbReference type="NCBI Taxonomy" id="1016998"/>
    <lineage>
        <taxon>Bacteria</taxon>
        <taxon>Pseudomonadati</taxon>
        <taxon>Pseudomonadota</taxon>
        <taxon>Gammaproteobacteria</taxon>
        <taxon>Enterobacterales</taxon>
        <taxon>Enterobacteriaceae</taxon>
        <taxon>Salmonella</taxon>
    </lineage>
</organism>
<protein>
    <submittedName>
        <fullName evidence="1">Uncharacterized protein</fullName>
    </submittedName>
</protein>
<name>A0A6C6Z2T5_SALPB</name>
<dbReference type="KEGG" id="spq:SPAB_02096"/>
<evidence type="ECO:0000313" key="1">
    <source>
        <dbReference type="EMBL" id="ABX67481.1"/>
    </source>
</evidence>
<reference evidence="1 2" key="1">
    <citation type="submission" date="2007-11" db="EMBL/GenBank/DDBJ databases">
        <authorList>
            <consortium name="The Salmonella enterica serovar Paratyphi B Genome Sequencing Project"/>
            <person name="McClelland M."/>
            <person name="Sanderson E.K."/>
            <person name="Porwollik S."/>
            <person name="Spieth J."/>
            <person name="Clifton W.S."/>
            <person name="Fulton R."/>
            <person name="Cordes M."/>
            <person name="Wollam A."/>
            <person name="Shah N."/>
            <person name="Pepin K."/>
            <person name="Bhonagiri V."/>
            <person name="Nash W."/>
            <person name="Johnson M."/>
            <person name="Thiruvilangam P."/>
            <person name="Wilson R."/>
        </authorList>
    </citation>
    <scope>NUCLEOTIDE SEQUENCE [LARGE SCALE GENOMIC DNA]</scope>
    <source>
        <strain evidence="2">ATCC BAA-1250 / SPB7</strain>
    </source>
</reference>
<accession>A0A6C6Z2T5</accession>
<proteinExistence type="predicted"/>